<evidence type="ECO:0000313" key="3">
    <source>
        <dbReference type="EMBL" id="CAL2108034.1"/>
    </source>
</evidence>
<dbReference type="Pfam" id="PF04256">
    <property type="entry name" value="DUF434"/>
    <property type="match status" value="1"/>
</dbReference>
<feature type="domain" description="DUF434" evidence="1">
    <location>
        <begin position="38"/>
        <end position="93"/>
    </location>
</feature>
<dbReference type="Proteomes" id="UP001497602">
    <property type="component" value="Unassembled WGS sequence"/>
</dbReference>
<accession>A0ABP1FE98</accession>
<comment type="caution">
    <text evidence="3">The sequence shown here is derived from an EMBL/GenBank/DDBJ whole genome shotgun (WGS) entry which is preliminary data.</text>
</comment>
<dbReference type="InterPro" id="IPR007368">
    <property type="entry name" value="DUF434"/>
</dbReference>
<dbReference type="InterPro" id="IPR041652">
    <property type="entry name" value="DUF5616"/>
</dbReference>
<gene>
    <name evidence="3" type="ORF">T190115A13A_60029</name>
</gene>
<evidence type="ECO:0008006" key="5">
    <source>
        <dbReference type="Google" id="ProtNLM"/>
    </source>
</evidence>
<evidence type="ECO:0000259" key="1">
    <source>
        <dbReference type="Pfam" id="PF04256"/>
    </source>
</evidence>
<reference evidence="3 4" key="1">
    <citation type="submission" date="2024-05" db="EMBL/GenBank/DDBJ databases">
        <authorList>
            <person name="Duchaud E."/>
        </authorList>
    </citation>
    <scope>NUCLEOTIDE SEQUENCE [LARGE SCALE GENOMIC DNA]</scope>
    <source>
        <strain evidence="3">Ena-SAMPLE-TAB-13-05-2024-13:56:06:370-140305</strain>
    </source>
</reference>
<evidence type="ECO:0000313" key="4">
    <source>
        <dbReference type="Proteomes" id="UP001497602"/>
    </source>
</evidence>
<dbReference type="Pfam" id="PF18481">
    <property type="entry name" value="DUF5616"/>
    <property type="match status" value="1"/>
</dbReference>
<proteinExistence type="predicted"/>
<feature type="domain" description="DUF5616" evidence="2">
    <location>
        <begin position="98"/>
        <end position="235"/>
    </location>
</feature>
<evidence type="ECO:0000259" key="2">
    <source>
        <dbReference type="Pfam" id="PF18481"/>
    </source>
</evidence>
<organism evidence="3 4">
    <name type="scientific">Tenacibaculum vairaonense</name>
    <dbReference type="NCBI Taxonomy" id="3137860"/>
    <lineage>
        <taxon>Bacteria</taxon>
        <taxon>Pseudomonadati</taxon>
        <taxon>Bacteroidota</taxon>
        <taxon>Flavobacteriia</taxon>
        <taxon>Flavobacteriales</taxon>
        <taxon>Flavobacteriaceae</taxon>
        <taxon>Tenacibaculum</taxon>
    </lineage>
</organism>
<keyword evidence="4" id="KW-1185">Reference proteome</keyword>
<name>A0ABP1FE98_9FLAO</name>
<sequence>MGKVNFTCEILKINNMPKNRGKEGKDDKLFGQDFMQRKIKEAVFDMSFLLERGYGEFSSCELVGNRYKLNKRQQQAIKGMAAGATAVKNRTEKKLPQDQLANKEVIIDGFNQIILLESMLSEAYLFQGKDGAYRDLSSLHGTYKSVNQTEEALQIIGTFLQEQKVSKVTWIFDKPVSNSGRMKTKLEAYAAEQDYHWEIQLENNPDKIIAKSQSIAITSDAWILDRVNYWFNLVEALLSKNYPCLITG</sequence>
<dbReference type="PANTHER" id="PTHR42252:SF1">
    <property type="entry name" value="DUF434 DOMAIN-CONTAINING PROTEIN"/>
    <property type="match status" value="1"/>
</dbReference>
<dbReference type="EMBL" id="CAXJRC010000043">
    <property type="protein sequence ID" value="CAL2108034.1"/>
    <property type="molecule type" value="Genomic_DNA"/>
</dbReference>
<protein>
    <recommendedName>
        <fullName evidence="5">DUF434 domain-containing protein</fullName>
    </recommendedName>
</protein>
<dbReference type="PANTHER" id="PTHR42252">
    <property type="entry name" value="DUF5616 DOMAIN-CONTAINING PROTEIN"/>
    <property type="match status" value="1"/>
</dbReference>